<sequence>MIKIKTCYTVANPKFSLKDSNAEFSAIRMRVFINKVRLNIHLPAEYKIKPCHWDNATGRAIEDPKRNPNLKGNPLLQVQLRNINKEIERTLNLFIWVMENFKLHNIQPMADQVKAEMMKELNRVQIESKRTFTDFISYIDFFITLCREGSILNDKGAKLVPGSIRNYVSTQSALKRYSKDRNVKLTLESINMDFYNDFVSYLNETKHSRGLYRPSVIGKFIKNIKVFMRYANENGYTINDDFKKKDFKAFREDAESIYLNESELEKLYTLELPDNQAQVRDGFLISCYTGLRYSDIARLAAKHINFQEETITIVTQKTATKVVIPIHPVVKIILEKYGNKPPVIQCNQATNRMLKKICRKAGITEKINIMETKGGIRQEVTYEKCEMVTSHTARRSFASNASKKGIPSLAIMQITGHKTESSFMRYVRITKEENAKMLLNHDFFRSTI</sequence>
<feature type="domain" description="Tyr recombinase" evidence="4">
    <location>
        <begin position="254"/>
        <end position="439"/>
    </location>
</feature>
<dbReference type="GO" id="GO:0003677">
    <property type="term" value="F:DNA binding"/>
    <property type="evidence" value="ECO:0007669"/>
    <property type="project" value="UniProtKB-KW"/>
</dbReference>
<evidence type="ECO:0000259" key="4">
    <source>
        <dbReference type="PROSITE" id="PS51898"/>
    </source>
</evidence>
<dbReference type="InterPro" id="IPR011010">
    <property type="entry name" value="DNA_brk_join_enz"/>
</dbReference>
<dbReference type="InterPro" id="IPR013762">
    <property type="entry name" value="Integrase-like_cat_sf"/>
</dbReference>
<evidence type="ECO:0000256" key="3">
    <source>
        <dbReference type="ARBA" id="ARBA00023172"/>
    </source>
</evidence>
<dbReference type="GO" id="GO:0006310">
    <property type="term" value="P:DNA recombination"/>
    <property type="evidence" value="ECO:0007669"/>
    <property type="project" value="UniProtKB-KW"/>
</dbReference>
<dbReference type="RefSeq" id="WP_016267081.1">
    <property type="nucleotide sequence ID" value="NZ_JGCY01000099.1"/>
</dbReference>
<dbReference type="Gene3D" id="1.10.150.130">
    <property type="match status" value="1"/>
</dbReference>
<dbReference type="GO" id="GO:0015074">
    <property type="term" value="P:DNA integration"/>
    <property type="evidence" value="ECO:0007669"/>
    <property type="project" value="InterPro"/>
</dbReference>
<name>A0A015USI8_BACFG</name>
<dbReference type="SUPFAM" id="SSF56349">
    <property type="entry name" value="DNA breaking-rejoining enzymes"/>
    <property type="match status" value="1"/>
</dbReference>
<dbReference type="AlphaFoldDB" id="A0A015USI8"/>
<dbReference type="PANTHER" id="PTHR30349:SF64">
    <property type="entry name" value="PROPHAGE INTEGRASE INTD-RELATED"/>
    <property type="match status" value="1"/>
</dbReference>
<comment type="similarity">
    <text evidence="1">Belongs to the 'phage' integrase family.</text>
</comment>
<dbReference type="InterPro" id="IPR002104">
    <property type="entry name" value="Integrase_catalytic"/>
</dbReference>
<evidence type="ECO:0000256" key="1">
    <source>
        <dbReference type="ARBA" id="ARBA00008857"/>
    </source>
</evidence>
<dbReference type="PANTHER" id="PTHR30349">
    <property type="entry name" value="PHAGE INTEGRASE-RELATED"/>
    <property type="match status" value="1"/>
</dbReference>
<dbReference type="Pfam" id="PF00589">
    <property type="entry name" value="Phage_integrase"/>
    <property type="match status" value="1"/>
</dbReference>
<organism evidence="5 6">
    <name type="scientific">Bacteroides fragilis str. 3988T(B)14</name>
    <dbReference type="NCBI Taxonomy" id="1339315"/>
    <lineage>
        <taxon>Bacteria</taxon>
        <taxon>Pseudomonadati</taxon>
        <taxon>Bacteroidota</taxon>
        <taxon>Bacteroidia</taxon>
        <taxon>Bacteroidales</taxon>
        <taxon>Bacteroidaceae</taxon>
        <taxon>Bacteroides</taxon>
    </lineage>
</organism>
<keyword evidence="2" id="KW-0238">DNA-binding</keyword>
<dbReference type="Proteomes" id="UP000020529">
    <property type="component" value="Unassembled WGS sequence"/>
</dbReference>
<proteinExistence type="inferred from homology"/>
<dbReference type="Gene3D" id="1.10.443.10">
    <property type="entry name" value="Intergrase catalytic core"/>
    <property type="match status" value="1"/>
</dbReference>
<dbReference type="InterPro" id="IPR010998">
    <property type="entry name" value="Integrase_recombinase_N"/>
</dbReference>
<evidence type="ECO:0000313" key="6">
    <source>
        <dbReference type="Proteomes" id="UP000020529"/>
    </source>
</evidence>
<dbReference type="CDD" id="cd01185">
    <property type="entry name" value="INTN1_C_like"/>
    <property type="match status" value="1"/>
</dbReference>
<dbReference type="Pfam" id="PF13102">
    <property type="entry name" value="Phage_int_SAM_5"/>
    <property type="match status" value="1"/>
</dbReference>
<keyword evidence="3" id="KW-0233">DNA recombination</keyword>
<dbReference type="PROSITE" id="PS51898">
    <property type="entry name" value="TYR_RECOMBINASE"/>
    <property type="match status" value="1"/>
</dbReference>
<comment type="caution">
    <text evidence="5">The sequence shown here is derived from an EMBL/GenBank/DDBJ whole genome shotgun (WGS) entry which is preliminary data.</text>
</comment>
<evidence type="ECO:0000313" key="5">
    <source>
        <dbReference type="EMBL" id="EXY76778.1"/>
    </source>
</evidence>
<reference evidence="5 6" key="1">
    <citation type="submission" date="2014-02" db="EMBL/GenBank/DDBJ databases">
        <authorList>
            <person name="Sears C."/>
            <person name="Carroll K."/>
            <person name="Sack B.R."/>
            <person name="Qadri F."/>
            <person name="Myers L.L."/>
            <person name="Chung G.-T."/>
            <person name="Escheverria P."/>
            <person name="Fraser C.M."/>
            <person name="Sadzewicz L."/>
            <person name="Shefchek K.A."/>
            <person name="Tallon L."/>
            <person name="Das S.P."/>
            <person name="Daugherty S."/>
            <person name="Mongodin E.F."/>
        </authorList>
    </citation>
    <scope>NUCLEOTIDE SEQUENCE [LARGE SCALE GENOMIC DNA]</scope>
    <source>
        <strain evidence="6">3988T(B)14</strain>
    </source>
</reference>
<gene>
    <name evidence="5" type="ORF">M124_4326</name>
</gene>
<dbReference type="InterPro" id="IPR025269">
    <property type="entry name" value="SAM-like_dom"/>
</dbReference>
<dbReference type="PATRIC" id="fig|1339315.3.peg.285"/>
<accession>A0A015USI8</accession>
<dbReference type="InterPro" id="IPR050090">
    <property type="entry name" value="Tyrosine_recombinase_XerCD"/>
</dbReference>
<dbReference type="EMBL" id="JGCY01000099">
    <property type="protein sequence ID" value="EXY76778.1"/>
    <property type="molecule type" value="Genomic_DNA"/>
</dbReference>
<protein>
    <submittedName>
        <fullName evidence="5">Phage integrase family protein</fullName>
    </submittedName>
</protein>
<evidence type="ECO:0000256" key="2">
    <source>
        <dbReference type="ARBA" id="ARBA00023125"/>
    </source>
</evidence>